<name>G0PB75_CAEBE</name>
<proteinExistence type="predicted"/>
<feature type="chain" id="PRO_5003407203" description="Chondroitin proteoglycan 4 domain-containing protein" evidence="1">
    <location>
        <begin position="28"/>
        <end position="218"/>
    </location>
</feature>
<dbReference type="OrthoDB" id="5819135at2759"/>
<dbReference type="EMBL" id="GL380202">
    <property type="protein sequence ID" value="EGT50251.1"/>
    <property type="molecule type" value="Genomic_DNA"/>
</dbReference>
<keyword evidence="1" id="KW-0732">Signal</keyword>
<evidence type="ECO:0000313" key="4">
    <source>
        <dbReference type="Proteomes" id="UP000008068"/>
    </source>
</evidence>
<evidence type="ECO:0000313" key="3">
    <source>
        <dbReference type="EMBL" id="EGT50251.1"/>
    </source>
</evidence>
<feature type="signal peptide" evidence="1">
    <location>
        <begin position="1"/>
        <end position="27"/>
    </location>
</feature>
<keyword evidence="4" id="KW-1185">Reference proteome</keyword>
<dbReference type="HOGENOM" id="CLU_1125369_0_0_1"/>
<protein>
    <recommendedName>
        <fullName evidence="2">Chondroitin proteoglycan 4 domain-containing protein</fullName>
    </recommendedName>
</protein>
<dbReference type="Proteomes" id="UP000008068">
    <property type="component" value="Unassembled WGS sequence"/>
</dbReference>
<gene>
    <name evidence="3" type="ORF">CAEBREN_31765</name>
</gene>
<dbReference type="Pfam" id="PF15481">
    <property type="entry name" value="CPG4"/>
    <property type="match status" value="1"/>
</dbReference>
<dbReference type="InterPro" id="IPR053123">
    <property type="entry name" value="CPG4-like"/>
</dbReference>
<dbReference type="STRING" id="135651.G0PB75"/>
<dbReference type="PANTHER" id="PTHR37442:SF1">
    <property type="entry name" value="CHONDROITIN PROTEOGLYCAN 4 DOMAIN-CONTAINING PROTEIN"/>
    <property type="match status" value="1"/>
</dbReference>
<dbReference type="AlphaFoldDB" id="G0PB75"/>
<dbReference type="PANTHER" id="PTHR37442">
    <property type="entry name" value="F18A1.7 PROTEIN-RELATED"/>
    <property type="match status" value="1"/>
</dbReference>
<sequence length="218" mass="24022">MRNTLVLLTFVILVVAFIDGAVDPVHSDKVHDVDTIFRALGVPHCVRKCIDPFINSTISLWNMKNVVNQAGKFCSQHAQAITCLEKEIFCDHKKIFSKASSSVGYMCSTKQAVFHKMKDCLSPIVDDVISACDEKCYLRSNLTALAQKSTIKHTATVGGDALLVAEYLEPLCSSVQCILPCVTNRLNDKCALSGWLTLDMLLQPFDAFAAMFEQLPSS</sequence>
<feature type="domain" description="Chondroitin proteoglycan 4" evidence="2">
    <location>
        <begin position="44"/>
        <end position="137"/>
    </location>
</feature>
<accession>G0PB75</accession>
<reference evidence="4" key="1">
    <citation type="submission" date="2011-07" db="EMBL/GenBank/DDBJ databases">
        <authorList>
            <consortium name="Caenorhabditis brenneri Sequencing and Analysis Consortium"/>
            <person name="Wilson R.K."/>
        </authorList>
    </citation>
    <scope>NUCLEOTIDE SEQUENCE [LARGE SCALE GENOMIC DNA]</scope>
    <source>
        <strain evidence="4">PB2801</strain>
    </source>
</reference>
<organism evidence="4">
    <name type="scientific">Caenorhabditis brenneri</name>
    <name type="common">Nematode worm</name>
    <dbReference type="NCBI Taxonomy" id="135651"/>
    <lineage>
        <taxon>Eukaryota</taxon>
        <taxon>Metazoa</taxon>
        <taxon>Ecdysozoa</taxon>
        <taxon>Nematoda</taxon>
        <taxon>Chromadorea</taxon>
        <taxon>Rhabditida</taxon>
        <taxon>Rhabditina</taxon>
        <taxon>Rhabditomorpha</taxon>
        <taxon>Rhabditoidea</taxon>
        <taxon>Rhabditidae</taxon>
        <taxon>Peloderinae</taxon>
        <taxon>Caenorhabditis</taxon>
    </lineage>
</organism>
<dbReference type="eggNOG" id="ENOG502SW41">
    <property type="taxonomic scope" value="Eukaryota"/>
</dbReference>
<feature type="non-terminal residue" evidence="3">
    <location>
        <position position="218"/>
    </location>
</feature>
<dbReference type="InterPro" id="IPR029153">
    <property type="entry name" value="CPG4"/>
</dbReference>
<dbReference type="InParanoid" id="G0PB75"/>
<evidence type="ECO:0000259" key="2">
    <source>
        <dbReference type="Pfam" id="PF15481"/>
    </source>
</evidence>
<evidence type="ECO:0000256" key="1">
    <source>
        <dbReference type="SAM" id="SignalP"/>
    </source>
</evidence>